<comment type="caution">
    <text evidence="1">The sequence shown here is derived from an EMBL/GenBank/DDBJ whole genome shotgun (WGS) entry which is preliminary data.</text>
</comment>
<protein>
    <submittedName>
        <fullName evidence="1">Sugar transporter-like</fullName>
    </submittedName>
</protein>
<keyword evidence="2" id="KW-1185">Reference proteome</keyword>
<gene>
    <name evidence="1" type="ORF">MML48_8g00008786</name>
</gene>
<accession>A0ACB9SPM8</accession>
<dbReference type="Proteomes" id="UP001056778">
    <property type="component" value="Chromosome 8"/>
</dbReference>
<proteinExistence type="predicted"/>
<dbReference type="EMBL" id="CM043022">
    <property type="protein sequence ID" value="KAI4455944.1"/>
    <property type="molecule type" value="Genomic_DNA"/>
</dbReference>
<sequence>MDKLIANPQKEEIVEEYLEELSEINNMQYNRRRNEAKSICRRKKKKYLEQELKEIEELYAKKEVRNFYQEVKKSKNSSAGRPLYLKSEGGTLVGINLTTFTCGVASAWSSPVVSTLQSPIESPVYPPLTEDEVFWVISFLPVGAIVAPYLAGYSADKIGRRMTLGLMNLTTFTSGASFAWSSPVVSKLQSSIESPLGRPLTENEISWVASLISLGAIVAPYAAGFSADKIGRKRTLLLSAIPTIVCYLLLALVKNLYVFYVARFVLGLTAIGTPLTVIPMFIGEVSELHNRGTLGCFTILYVTLGFLFSFAVGPFTSFQTFNLLCLIAPVSFLILCVLFIPETPAYCIMKDDLEQAKQSLSKLRTGAIDKEILNIESTVKSYLASRGGIRDILKTKSLRKATFVSMSLMTIQQMTAMSVMTFYLQFIFETANSSVSPDIATIIIGIVQLFGSLSSTIAVDKLGRRPLLLASTISTSLSLFVLSVYFYLLVTKDDIGNIGWLPIVTLVVYRLAYGFGIGSLPQTILSEIFPSHVKSVASALTVLNLQTFTGGVSFAWSSPVISTLKSPTESPLGRALTDDEISWVASLVPLGAIIAPYAAGYSADKIGRKRTLILCAIPTITCYLILAFVKNLYMYYLARVVLGLTSLGTPMTVVPMFIGECAEIHNRGTLGCFTILYVTLGFLYSFCIGPFTSFQNYNLLCLIAPILFLIIFTIFIPESPTYYIMKDNIEEAKKSLARIRTGPIDKEIVILENSVKTYIANKGGICNIVKVKSHRRAVTVTMGLMVIQQMTAMSIMTHYLQLIFEVANSSISPDIATIIIGVVQVFGSLTSTVAVDKLGRRPLLLASTIFTCLSLTSLGTYFYLLENNYDLSKIAWLPIATLIIYRIAYGFGIGSLPQTILSEIFPPHVKAIASSLTVSSCNVLSFMTSKIFPFLVAAVGNGLAFLIFAVCNGVGIVIIWFMVPETKGKTLDEIVKSFE</sequence>
<evidence type="ECO:0000313" key="1">
    <source>
        <dbReference type="EMBL" id="KAI4455944.1"/>
    </source>
</evidence>
<organism evidence="1 2">
    <name type="scientific">Holotrichia oblita</name>
    <name type="common">Chafer beetle</name>
    <dbReference type="NCBI Taxonomy" id="644536"/>
    <lineage>
        <taxon>Eukaryota</taxon>
        <taxon>Metazoa</taxon>
        <taxon>Ecdysozoa</taxon>
        <taxon>Arthropoda</taxon>
        <taxon>Hexapoda</taxon>
        <taxon>Insecta</taxon>
        <taxon>Pterygota</taxon>
        <taxon>Neoptera</taxon>
        <taxon>Endopterygota</taxon>
        <taxon>Coleoptera</taxon>
        <taxon>Polyphaga</taxon>
        <taxon>Scarabaeiformia</taxon>
        <taxon>Scarabaeidae</taxon>
        <taxon>Melolonthinae</taxon>
        <taxon>Holotrichia</taxon>
    </lineage>
</organism>
<name>A0ACB9SPM8_HOLOL</name>
<reference evidence="1" key="1">
    <citation type="submission" date="2022-04" db="EMBL/GenBank/DDBJ databases">
        <title>Chromosome-scale genome assembly of Holotrichia oblita Faldermann.</title>
        <authorList>
            <person name="Rongchong L."/>
        </authorList>
    </citation>
    <scope>NUCLEOTIDE SEQUENCE</scope>
    <source>
        <strain evidence="1">81SQS9</strain>
    </source>
</reference>
<evidence type="ECO:0000313" key="2">
    <source>
        <dbReference type="Proteomes" id="UP001056778"/>
    </source>
</evidence>